<keyword evidence="2" id="KW-1185">Reference proteome</keyword>
<dbReference type="EnsemblPlants" id="Bo9g181590.1">
    <property type="protein sequence ID" value="Bo9g181590.1"/>
    <property type="gene ID" value="Bo9g181590"/>
</dbReference>
<organism evidence="1 2">
    <name type="scientific">Brassica oleracea var. oleracea</name>
    <dbReference type="NCBI Taxonomy" id="109376"/>
    <lineage>
        <taxon>Eukaryota</taxon>
        <taxon>Viridiplantae</taxon>
        <taxon>Streptophyta</taxon>
        <taxon>Embryophyta</taxon>
        <taxon>Tracheophyta</taxon>
        <taxon>Spermatophyta</taxon>
        <taxon>Magnoliopsida</taxon>
        <taxon>eudicotyledons</taxon>
        <taxon>Gunneridae</taxon>
        <taxon>Pentapetalae</taxon>
        <taxon>rosids</taxon>
        <taxon>malvids</taxon>
        <taxon>Brassicales</taxon>
        <taxon>Brassicaceae</taxon>
        <taxon>Brassiceae</taxon>
        <taxon>Brassica</taxon>
    </lineage>
</organism>
<dbReference type="Proteomes" id="UP000032141">
    <property type="component" value="Chromosome C9"/>
</dbReference>
<dbReference type="AlphaFoldDB" id="A0A0D3EI17"/>
<sequence>MIVEAANRVMLVVDKVFASTVALEWSLKHAMQSQYYLFLFYFSKPYRKDKKNRKREVKTDELVHILKKRCLSKRPGMDVDIRRLEGKEKEKREKIVKEAKEH</sequence>
<dbReference type="PANTHER" id="PTHR47000:SF7">
    <property type="entry name" value="ADENINE NUCLEOTIDE ALPHA HYDROLASES-LIKE SUPERFAMILY PROTEIN"/>
    <property type="match status" value="1"/>
</dbReference>
<protein>
    <submittedName>
        <fullName evidence="1">Uncharacterized protein</fullName>
    </submittedName>
</protein>
<evidence type="ECO:0000313" key="1">
    <source>
        <dbReference type="EnsemblPlants" id="Bo9g181590.1"/>
    </source>
</evidence>
<proteinExistence type="predicted"/>
<reference evidence="1 2" key="1">
    <citation type="journal article" date="2014" name="Genome Biol.">
        <title>Transcriptome and methylome profiling reveals relics of genome dominance in the mesopolyploid Brassica oleracea.</title>
        <authorList>
            <person name="Parkin I.A."/>
            <person name="Koh C."/>
            <person name="Tang H."/>
            <person name="Robinson S.J."/>
            <person name="Kagale S."/>
            <person name="Clarke W.E."/>
            <person name="Town C.D."/>
            <person name="Nixon J."/>
            <person name="Krishnakumar V."/>
            <person name="Bidwell S.L."/>
            <person name="Denoeud F."/>
            <person name="Belcram H."/>
            <person name="Links M.G."/>
            <person name="Just J."/>
            <person name="Clarke C."/>
            <person name="Bender T."/>
            <person name="Huebert T."/>
            <person name="Mason A.S."/>
            <person name="Pires J.C."/>
            <person name="Barker G."/>
            <person name="Moore J."/>
            <person name="Walley P.G."/>
            <person name="Manoli S."/>
            <person name="Batley J."/>
            <person name="Edwards D."/>
            <person name="Nelson M.N."/>
            <person name="Wang X."/>
            <person name="Paterson A.H."/>
            <person name="King G."/>
            <person name="Bancroft I."/>
            <person name="Chalhoub B."/>
            <person name="Sharpe A.G."/>
        </authorList>
    </citation>
    <scope>NUCLEOTIDE SEQUENCE</scope>
    <source>
        <strain evidence="1 2">cv. TO1000</strain>
    </source>
</reference>
<dbReference type="STRING" id="109376.A0A0D3EI17"/>
<evidence type="ECO:0000313" key="2">
    <source>
        <dbReference type="Proteomes" id="UP000032141"/>
    </source>
</evidence>
<dbReference type="PANTHER" id="PTHR47000">
    <property type="entry name" value="ADENINE NUCLEOTIDE ALPHA HYDROLASES-LIKE SUPERFAMILY PROTEIN"/>
    <property type="match status" value="1"/>
</dbReference>
<accession>A0A0D3EI17</accession>
<name>A0A0D3EI17_BRAOL</name>
<dbReference type="HOGENOM" id="CLU_2284609_0_0_1"/>
<dbReference type="Gramene" id="Bo9g181590.1">
    <property type="protein sequence ID" value="Bo9g181590.1"/>
    <property type="gene ID" value="Bo9g181590"/>
</dbReference>
<reference evidence="1" key="2">
    <citation type="submission" date="2015-03" db="UniProtKB">
        <authorList>
            <consortium name="EnsemblPlants"/>
        </authorList>
    </citation>
    <scope>IDENTIFICATION</scope>
</reference>